<gene>
    <name evidence="1" type="ORF">PCOR1329_LOCUS70562</name>
</gene>
<proteinExistence type="predicted"/>
<sequence>MDSPSSADTQTLAETVGAKPCKKQRLEEKLPVEGAIVISSGNPAHAVANTAGANDAAMEDRVGAQVKQLPPAVKSDDQLDDWAELPSSFEYELCKYPDAIEGSVTNSTGYLNAQLGAINTALEKVSAVLLPLQRMHASKYQPTVKPKAKGKAKAAKA</sequence>
<dbReference type="EMBL" id="CAUYUJ010019329">
    <property type="protein sequence ID" value="CAK0890283.1"/>
    <property type="molecule type" value="Genomic_DNA"/>
</dbReference>
<dbReference type="Proteomes" id="UP001189429">
    <property type="component" value="Unassembled WGS sequence"/>
</dbReference>
<evidence type="ECO:0000313" key="2">
    <source>
        <dbReference type="Proteomes" id="UP001189429"/>
    </source>
</evidence>
<evidence type="ECO:0000313" key="1">
    <source>
        <dbReference type="EMBL" id="CAK0890283.1"/>
    </source>
</evidence>
<name>A0ABN9WU04_9DINO</name>
<protein>
    <submittedName>
        <fullName evidence="1">Uncharacterized protein</fullName>
    </submittedName>
</protein>
<accession>A0ABN9WU04</accession>
<organism evidence="1 2">
    <name type="scientific">Prorocentrum cordatum</name>
    <dbReference type="NCBI Taxonomy" id="2364126"/>
    <lineage>
        <taxon>Eukaryota</taxon>
        <taxon>Sar</taxon>
        <taxon>Alveolata</taxon>
        <taxon>Dinophyceae</taxon>
        <taxon>Prorocentrales</taxon>
        <taxon>Prorocentraceae</taxon>
        <taxon>Prorocentrum</taxon>
    </lineage>
</organism>
<comment type="caution">
    <text evidence="1">The sequence shown here is derived from an EMBL/GenBank/DDBJ whole genome shotgun (WGS) entry which is preliminary data.</text>
</comment>
<reference evidence="1" key="1">
    <citation type="submission" date="2023-10" db="EMBL/GenBank/DDBJ databases">
        <authorList>
            <person name="Chen Y."/>
            <person name="Shah S."/>
            <person name="Dougan E. K."/>
            <person name="Thang M."/>
            <person name="Chan C."/>
        </authorList>
    </citation>
    <scope>NUCLEOTIDE SEQUENCE [LARGE SCALE GENOMIC DNA]</scope>
</reference>
<keyword evidence="2" id="KW-1185">Reference proteome</keyword>